<keyword evidence="4" id="KW-1185">Reference proteome</keyword>
<name>A0A4U5LXY4_STECR</name>
<evidence type="ECO:0000256" key="2">
    <source>
        <dbReference type="SAM" id="SignalP"/>
    </source>
</evidence>
<feature type="region of interest" description="Disordered" evidence="1">
    <location>
        <begin position="89"/>
        <end position="134"/>
    </location>
</feature>
<sequence>MMRRGTILIVFCVLFAFAASDKNDSKASEEQDPKNSREPHDAVSEKASAEAKPEEPSTDSSELQSGETSTADVVSAEIFSTAFPGIGDALNPEFTELAGTPIPPSDYSTAASDYGVTDEPESSESSVQSSSPAN</sequence>
<feature type="chain" id="PRO_5020706612" description="Secreted mucin" evidence="2">
    <location>
        <begin position="21"/>
        <end position="134"/>
    </location>
</feature>
<dbReference type="Proteomes" id="UP000298663">
    <property type="component" value="Unassembled WGS sequence"/>
</dbReference>
<dbReference type="AlphaFoldDB" id="A0A4U5LXY4"/>
<reference evidence="3 4" key="1">
    <citation type="journal article" date="2015" name="Genome Biol.">
        <title>Comparative genomics of Steinernema reveals deeply conserved gene regulatory networks.</title>
        <authorList>
            <person name="Dillman A.R."/>
            <person name="Macchietto M."/>
            <person name="Porter C.F."/>
            <person name="Rogers A."/>
            <person name="Williams B."/>
            <person name="Antoshechkin I."/>
            <person name="Lee M.M."/>
            <person name="Goodwin Z."/>
            <person name="Lu X."/>
            <person name="Lewis E.E."/>
            <person name="Goodrich-Blair H."/>
            <person name="Stock S.P."/>
            <person name="Adams B.J."/>
            <person name="Sternberg P.W."/>
            <person name="Mortazavi A."/>
        </authorList>
    </citation>
    <scope>NUCLEOTIDE SEQUENCE [LARGE SCALE GENOMIC DNA]</scope>
    <source>
        <strain evidence="3 4">ALL</strain>
    </source>
</reference>
<keyword evidence="2" id="KW-0732">Signal</keyword>
<organism evidence="3 4">
    <name type="scientific">Steinernema carpocapsae</name>
    <name type="common">Entomopathogenic nematode</name>
    <dbReference type="NCBI Taxonomy" id="34508"/>
    <lineage>
        <taxon>Eukaryota</taxon>
        <taxon>Metazoa</taxon>
        <taxon>Ecdysozoa</taxon>
        <taxon>Nematoda</taxon>
        <taxon>Chromadorea</taxon>
        <taxon>Rhabditida</taxon>
        <taxon>Tylenchina</taxon>
        <taxon>Panagrolaimomorpha</taxon>
        <taxon>Strongyloidoidea</taxon>
        <taxon>Steinernematidae</taxon>
        <taxon>Steinernema</taxon>
    </lineage>
</organism>
<feature type="signal peptide" evidence="2">
    <location>
        <begin position="1"/>
        <end position="20"/>
    </location>
</feature>
<feature type="compositionally biased region" description="Low complexity" evidence="1">
    <location>
        <begin position="123"/>
        <end position="134"/>
    </location>
</feature>
<evidence type="ECO:0000313" key="3">
    <source>
        <dbReference type="EMBL" id="TKR61073.1"/>
    </source>
</evidence>
<evidence type="ECO:0000256" key="1">
    <source>
        <dbReference type="SAM" id="MobiDB-lite"/>
    </source>
</evidence>
<evidence type="ECO:0008006" key="5">
    <source>
        <dbReference type="Google" id="ProtNLM"/>
    </source>
</evidence>
<reference evidence="3 4" key="2">
    <citation type="journal article" date="2019" name="G3 (Bethesda)">
        <title>Hybrid Assembly of the Genome of the Entomopathogenic Nematode Steinernema carpocapsae Identifies the X-Chromosome.</title>
        <authorList>
            <person name="Serra L."/>
            <person name="Macchietto M."/>
            <person name="Macias-Munoz A."/>
            <person name="McGill C.J."/>
            <person name="Rodriguez I.M."/>
            <person name="Rodriguez B."/>
            <person name="Murad R."/>
            <person name="Mortazavi A."/>
        </authorList>
    </citation>
    <scope>NUCLEOTIDE SEQUENCE [LARGE SCALE GENOMIC DNA]</scope>
    <source>
        <strain evidence="3 4">ALL</strain>
    </source>
</reference>
<feature type="compositionally biased region" description="Polar residues" evidence="1">
    <location>
        <begin position="58"/>
        <end position="72"/>
    </location>
</feature>
<proteinExistence type="predicted"/>
<gene>
    <name evidence="3" type="ORF">L596_028234</name>
</gene>
<comment type="caution">
    <text evidence="3">The sequence shown here is derived from an EMBL/GenBank/DDBJ whole genome shotgun (WGS) entry which is preliminary data.</text>
</comment>
<dbReference type="EMBL" id="AZBU02000011">
    <property type="protein sequence ID" value="TKR61073.1"/>
    <property type="molecule type" value="Genomic_DNA"/>
</dbReference>
<feature type="compositionally biased region" description="Basic and acidic residues" evidence="1">
    <location>
        <begin position="21"/>
        <end position="55"/>
    </location>
</feature>
<feature type="region of interest" description="Disordered" evidence="1">
    <location>
        <begin position="21"/>
        <end position="72"/>
    </location>
</feature>
<protein>
    <recommendedName>
        <fullName evidence="5">Secreted mucin</fullName>
    </recommendedName>
</protein>
<accession>A0A4U5LXY4</accession>
<evidence type="ECO:0000313" key="4">
    <source>
        <dbReference type="Proteomes" id="UP000298663"/>
    </source>
</evidence>